<evidence type="ECO:0008006" key="3">
    <source>
        <dbReference type="Google" id="ProtNLM"/>
    </source>
</evidence>
<accession>A0A927R8C4</accession>
<comment type="caution">
    <text evidence="1">The sequence shown here is derived from an EMBL/GenBank/DDBJ whole genome shotgun (WGS) entry which is preliminary data.</text>
</comment>
<keyword evidence="2" id="KW-1185">Reference proteome</keyword>
<evidence type="ECO:0000313" key="2">
    <source>
        <dbReference type="Proteomes" id="UP000649753"/>
    </source>
</evidence>
<dbReference type="PANTHER" id="PTHR40630">
    <property type="entry name" value="POSSIBLE DNA-BINDING PROTEIN"/>
    <property type="match status" value="1"/>
</dbReference>
<dbReference type="InterPro" id="IPR021487">
    <property type="entry name" value="DUF3140"/>
</dbReference>
<protein>
    <recommendedName>
        <fullName evidence="3">DUF3140 domain-containing protein</fullName>
    </recommendedName>
</protein>
<sequence>MARQQRVEPEVEQLWQDFHSRVNVTSEQLRSWLLTQGSGEQAFGSDPDLGLPEPGRRILAILGKRKVDLTGDDIQVMRETVSEIEDLVETRPSGGVTDEDWRRALLDLGHDPLIEPKTTTTYRRQP</sequence>
<name>A0A927R8C4_9ACTN</name>
<organism evidence="1 2">
    <name type="scientific">Plantactinospora soyae</name>
    <dbReference type="NCBI Taxonomy" id="1544732"/>
    <lineage>
        <taxon>Bacteria</taxon>
        <taxon>Bacillati</taxon>
        <taxon>Actinomycetota</taxon>
        <taxon>Actinomycetes</taxon>
        <taxon>Micromonosporales</taxon>
        <taxon>Micromonosporaceae</taxon>
        <taxon>Plantactinospora</taxon>
    </lineage>
</organism>
<gene>
    <name evidence="1" type="ORF">H4W31_005942</name>
</gene>
<dbReference type="RefSeq" id="WP_192769622.1">
    <property type="nucleotide sequence ID" value="NZ_JADBEB010000001.1"/>
</dbReference>
<dbReference type="AlphaFoldDB" id="A0A927R8C4"/>
<dbReference type="EMBL" id="JADBEB010000001">
    <property type="protein sequence ID" value="MBE1490304.1"/>
    <property type="molecule type" value="Genomic_DNA"/>
</dbReference>
<dbReference type="Pfam" id="PF11338">
    <property type="entry name" value="DUF3140"/>
    <property type="match status" value="1"/>
</dbReference>
<evidence type="ECO:0000313" key="1">
    <source>
        <dbReference type="EMBL" id="MBE1490304.1"/>
    </source>
</evidence>
<reference evidence="1" key="1">
    <citation type="submission" date="2020-10" db="EMBL/GenBank/DDBJ databases">
        <title>Sequencing the genomes of 1000 actinobacteria strains.</title>
        <authorList>
            <person name="Klenk H.-P."/>
        </authorList>
    </citation>
    <scope>NUCLEOTIDE SEQUENCE</scope>
    <source>
        <strain evidence="1">DSM 46832</strain>
    </source>
</reference>
<dbReference type="PANTHER" id="PTHR40630:SF1">
    <property type="entry name" value="DNA-BINDING PROTEIN"/>
    <property type="match status" value="1"/>
</dbReference>
<proteinExistence type="predicted"/>
<dbReference type="Proteomes" id="UP000649753">
    <property type="component" value="Unassembled WGS sequence"/>
</dbReference>